<evidence type="ECO:0000256" key="1">
    <source>
        <dbReference type="SAM" id="MobiDB-lite"/>
    </source>
</evidence>
<name>A0A9D3Z3T2_DREPO</name>
<accession>A0A9D3Z3T2</accession>
<feature type="signal peptide" evidence="2">
    <location>
        <begin position="1"/>
        <end position="26"/>
    </location>
</feature>
<reference evidence="3" key="1">
    <citation type="journal article" date="2019" name="bioRxiv">
        <title>The Genome of the Zebra Mussel, Dreissena polymorpha: A Resource for Invasive Species Research.</title>
        <authorList>
            <person name="McCartney M.A."/>
            <person name="Auch B."/>
            <person name="Kono T."/>
            <person name="Mallez S."/>
            <person name="Zhang Y."/>
            <person name="Obille A."/>
            <person name="Becker A."/>
            <person name="Abrahante J.E."/>
            <person name="Garbe J."/>
            <person name="Badalamenti J.P."/>
            <person name="Herman A."/>
            <person name="Mangelson H."/>
            <person name="Liachko I."/>
            <person name="Sullivan S."/>
            <person name="Sone E.D."/>
            <person name="Koren S."/>
            <person name="Silverstein K.A.T."/>
            <person name="Beckman K.B."/>
            <person name="Gohl D.M."/>
        </authorList>
    </citation>
    <scope>NUCLEOTIDE SEQUENCE</scope>
    <source>
        <strain evidence="3">Duluth1</strain>
        <tissue evidence="3">Whole animal</tissue>
    </source>
</reference>
<dbReference type="AlphaFoldDB" id="A0A9D3Z3T2"/>
<dbReference type="Proteomes" id="UP000828390">
    <property type="component" value="Unassembled WGS sequence"/>
</dbReference>
<evidence type="ECO:0000313" key="4">
    <source>
        <dbReference type="Proteomes" id="UP000828390"/>
    </source>
</evidence>
<keyword evidence="4" id="KW-1185">Reference proteome</keyword>
<protein>
    <recommendedName>
        <fullName evidence="5">Secreted protein</fullName>
    </recommendedName>
</protein>
<sequence>MRNTSRLGRTAARTLWIWAGLRQTLGWCFRVYPPSISELSNPATQRLPPGKQVDTMVPTRHA</sequence>
<gene>
    <name evidence="3" type="ORF">DPMN_070857</name>
</gene>
<proteinExistence type="predicted"/>
<feature type="region of interest" description="Disordered" evidence="1">
    <location>
        <begin position="40"/>
        <end position="62"/>
    </location>
</feature>
<evidence type="ECO:0000313" key="3">
    <source>
        <dbReference type="EMBL" id="KAH3711352.1"/>
    </source>
</evidence>
<reference evidence="3" key="2">
    <citation type="submission" date="2020-11" db="EMBL/GenBank/DDBJ databases">
        <authorList>
            <person name="McCartney M.A."/>
            <person name="Auch B."/>
            <person name="Kono T."/>
            <person name="Mallez S."/>
            <person name="Becker A."/>
            <person name="Gohl D.M."/>
            <person name="Silverstein K.A.T."/>
            <person name="Koren S."/>
            <person name="Bechman K.B."/>
            <person name="Herman A."/>
            <person name="Abrahante J.E."/>
            <person name="Garbe J."/>
        </authorList>
    </citation>
    <scope>NUCLEOTIDE SEQUENCE</scope>
    <source>
        <strain evidence="3">Duluth1</strain>
        <tissue evidence="3">Whole animal</tissue>
    </source>
</reference>
<dbReference type="EMBL" id="JAIWYP010000014">
    <property type="protein sequence ID" value="KAH3711352.1"/>
    <property type="molecule type" value="Genomic_DNA"/>
</dbReference>
<keyword evidence="2" id="KW-0732">Signal</keyword>
<organism evidence="3 4">
    <name type="scientific">Dreissena polymorpha</name>
    <name type="common">Zebra mussel</name>
    <name type="synonym">Mytilus polymorpha</name>
    <dbReference type="NCBI Taxonomy" id="45954"/>
    <lineage>
        <taxon>Eukaryota</taxon>
        <taxon>Metazoa</taxon>
        <taxon>Spiralia</taxon>
        <taxon>Lophotrochozoa</taxon>
        <taxon>Mollusca</taxon>
        <taxon>Bivalvia</taxon>
        <taxon>Autobranchia</taxon>
        <taxon>Heteroconchia</taxon>
        <taxon>Euheterodonta</taxon>
        <taxon>Imparidentia</taxon>
        <taxon>Neoheterodontei</taxon>
        <taxon>Myida</taxon>
        <taxon>Dreissenoidea</taxon>
        <taxon>Dreissenidae</taxon>
        <taxon>Dreissena</taxon>
    </lineage>
</organism>
<evidence type="ECO:0008006" key="5">
    <source>
        <dbReference type="Google" id="ProtNLM"/>
    </source>
</evidence>
<comment type="caution">
    <text evidence="3">The sequence shown here is derived from an EMBL/GenBank/DDBJ whole genome shotgun (WGS) entry which is preliminary data.</text>
</comment>
<feature type="chain" id="PRO_5039522569" description="Secreted protein" evidence="2">
    <location>
        <begin position="27"/>
        <end position="62"/>
    </location>
</feature>
<evidence type="ECO:0000256" key="2">
    <source>
        <dbReference type="SAM" id="SignalP"/>
    </source>
</evidence>